<dbReference type="Proteomes" id="UP000769157">
    <property type="component" value="Unassembled WGS sequence"/>
</dbReference>
<dbReference type="OrthoDB" id="552049at2759"/>
<keyword evidence="5" id="KW-1185">Reference proteome</keyword>
<evidence type="ECO:0000313" key="4">
    <source>
        <dbReference type="EMBL" id="KAH3670562.1"/>
    </source>
</evidence>
<evidence type="ECO:0000256" key="1">
    <source>
        <dbReference type="ARBA" id="ARBA00023186"/>
    </source>
</evidence>
<dbReference type="PANTHER" id="PTHR45006:SF1">
    <property type="entry name" value="DNAJ-LIKE PROTEIN 1"/>
    <property type="match status" value="1"/>
</dbReference>
<dbReference type="Pfam" id="PF00226">
    <property type="entry name" value="DnaJ"/>
    <property type="match status" value="1"/>
</dbReference>
<feature type="domain" description="J" evidence="3">
    <location>
        <begin position="6"/>
        <end position="71"/>
    </location>
</feature>
<dbReference type="InterPro" id="IPR018253">
    <property type="entry name" value="DnaJ_domain_CS"/>
</dbReference>
<dbReference type="PANTHER" id="PTHR45006">
    <property type="entry name" value="DNAJ-LIKE PROTEIN 1"/>
    <property type="match status" value="1"/>
</dbReference>
<dbReference type="InterPro" id="IPR052814">
    <property type="entry name" value="Peroxisomal_DnaJ"/>
</dbReference>
<dbReference type="CDD" id="cd06257">
    <property type="entry name" value="DnaJ"/>
    <property type="match status" value="1"/>
</dbReference>
<dbReference type="SMART" id="SM00271">
    <property type="entry name" value="DnaJ"/>
    <property type="match status" value="1"/>
</dbReference>
<proteinExistence type="predicted"/>
<dbReference type="RefSeq" id="XP_046063987.1">
    <property type="nucleotide sequence ID" value="XM_046201799.1"/>
</dbReference>
<dbReference type="EMBL" id="JAEUBE010000087">
    <property type="protein sequence ID" value="KAH3670562.1"/>
    <property type="molecule type" value="Genomic_DNA"/>
</dbReference>
<dbReference type="InterPro" id="IPR036869">
    <property type="entry name" value="J_dom_sf"/>
</dbReference>
<dbReference type="PROSITE" id="PS50076">
    <property type="entry name" value="DNAJ_2"/>
    <property type="match status" value="1"/>
</dbReference>
<keyword evidence="1" id="KW-0143">Chaperone</keyword>
<dbReference type="FunFam" id="1.10.287.110:FF:000028">
    <property type="entry name" value="DnaJ domain protein"/>
    <property type="match status" value="1"/>
</dbReference>
<feature type="compositionally biased region" description="Basic and acidic residues" evidence="2">
    <location>
        <begin position="286"/>
        <end position="299"/>
    </location>
</feature>
<protein>
    <recommendedName>
        <fullName evidence="3">J domain-containing protein</fullName>
    </recommendedName>
</protein>
<dbReference type="GO" id="GO:0016558">
    <property type="term" value="P:protein import into peroxisome matrix"/>
    <property type="evidence" value="ECO:0007669"/>
    <property type="project" value="TreeGrafter"/>
</dbReference>
<feature type="region of interest" description="Disordered" evidence="2">
    <location>
        <begin position="282"/>
        <end position="327"/>
    </location>
</feature>
<feature type="compositionally biased region" description="Basic and acidic residues" evidence="2">
    <location>
        <begin position="308"/>
        <end position="319"/>
    </location>
</feature>
<evidence type="ECO:0000313" key="5">
    <source>
        <dbReference type="Proteomes" id="UP000769157"/>
    </source>
</evidence>
<dbReference type="Pfam" id="PF14308">
    <property type="entry name" value="DnaJ-X"/>
    <property type="match status" value="1"/>
</dbReference>
<dbReference type="AlphaFoldDB" id="A0A9P8PEJ6"/>
<reference evidence="4" key="2">
    <citation type="submission" date="2021-01" db="EMBL/GenBank/DDBJ databases">
        <authorList>
            <person name="Schikora-Tamarit M.A."/>
        </authorList>
    </citation>
    <scope>NUCLEOTIDE SEQUENCE</scope>
    <source>
        <strain evidence="4">CBS6075</strain>
    </source>
</reference>
<dbReference type="GeneID" id="70233045"/>
<evidence type="ECO:0000259" key="3">
    <source>
        <dbReference type="PROSITE" id="PS50076"/>
    </source>
</evidence>
<name>A0A9P8PEJ6_9ASCO</name>
<evidence type="ECO:0000256" key="2">
    <source>
        <dbReference type="SAM" id="MobiDB-lite"/>
    </source>
</evidence>
<dbReference type="SUPFAM" id="SSF46565">
    <property type="entry name" value="Chaperone J-domain"/>
    <property type="match status" value="1"/>
</dbReference>
<comment type="caution">
    <text evidence="4">The sequence shown here is derived from an EMBL/GenBank/DDBJ whole genome shotgun (WGS) entry which is preliminary data.</text>
</comment>
<dbReference type="PRINTS" id="PR00625">
    <property type="entry name" value="JDOMAIN"/>
</dbReference>
<dbReference type="PROSITE" id="PS00636">
    <property type="entry name" value="DNAJ_1"/>
    <property type="match status" value="1"/>
</dbReference>
<gene>
    <name evidence="4" type="ORF">OGAPHI_001077</name>
</gene>
<dbReference type="InterPro" id="IPR001623">
    <property type="entry name" value="DnaJ_domain"/>
</dbReference>
<dbReference type="Gene3D" id="1.10.287.110">
    <property type="entry name" value="DnaJ domain"/>
    <property type="match status" value="1"/>
</dbReference>
<reference evidence="4" key="1">
    <citation type="journal article" date="2021" name="Open Biol.">
        <title>Shared evolutionary footprints suggest mitochondrial oxidative damage underlies multiple complex I losses in fungi.</title>
        <authorList>
            <person name="Schikora-Tamarit M.A."/>
            <person name="Marcet-Houben M."/>
            <person name="Nosek J."/>
            <person name="Gabaldon T."/>
        </authorList>
    </citation>
    <scope>NUCLEOTIDE SEQUENCE</scope>
    <source>
        <strain evidence="4">CBS6075</strain>
    </source>
</reference>
<organism evidence="4 5">
    <name type="scientific">Ogataea philodendri</name>
    <dbReference type="NCBI Taxonomy" id="1378263"/>
    <lineage>
        <taxon>Eukaryota</taxon>
        <taxon>Fungi</taxon>
        <taxon>Dikarya</taxon>
        <taxon>Ascomycota</taxon>
        <taxon>Saccharomycotina</taxon>
        <taxon>Pichiomycetes</taxon>
        <taxon>Pichiales</taxon>
        <taxon>Pichiaceae</taxon>
        <taxon>Ogataea</taxon>
    </lineage>
</organism>
<accession>A0A9P8PEJ6</accession>
<sequence length="417" mass="47556">MVVDTTYYDLLQVDPTANDLEIKKSYRKLAIKYHPDKNQGDEEAAEIFKKVSQAYQILSDKQLRQKYDQNGLKEVSDSSEMADPEQFFDQIFGGEAFLDYIGELTLFKNLSKQYELEAEEEARQQGAAPGTLKLDDGKYADLSEEEKTKLIKKEQDRVKKEEQDKLDEESRQRRAEIKEELVKKLVSKLSLYTETDKSSDIVESFKGKFRLEAENLKMESFGLEILHTIGSIYIVKANIFLKSHKSFLGLGGWMGSLKEKGGIIKDTFRTISSALEAQSTMQELAKMTEKREQMQKAEQDTTEQEEAPADKKDDKKETPNEEIPSEEAVAEMEKLLIGKIIAAAWKGSQMEISSTIRDVVDSVLYDKSIDVSKAVERAEALIMIGEIFKTAERSKWEAEEARIFEELVAEATQKRSK</sequence>
<dbReference type="InterPro" id="IPR026894">
    <property type="entry name" value="DnaJ_X"/>
</dbReference>
<dbReference type="GO" id="GO:0005829">
    <property type="term" value="C:cytosol"/>
    <property type="evidence" value="ECO:0007669"/>
    <property type="project" value="UniProtKB-ARBA"/>
</dbReference>
<feature type="region of interest" description="Disordered" evidence="2">
    <location>
        <begin position="153"/>
        <end position="172"/>
    </location>
</feature>